<accession>A0ABS0VP96</accession>
<dbReference type="EMBL" id="JAEILD010000124">
    <property type="protein sequence ID" value="MBI6651941.1"/>
    <property type="molecule type" value="Genomic_DNA"/>
</dbReference>
<proteinExistence type="predicted"/>
<keyword evidence="2" id="KW-1185">Reference proteome</keyword>
<reference evidence="1 2" key="1">
    <citation type="submission" date="2020-12" db="EMBL/GenBank/DDBJ databases">
        <title>Comparative genomic insights into the epidemiology and virulence of plant pathogenic Pseudomonads from Turkey.</title>
        <authorList>
            <person name="Dillon M."/>
            <person name="Ruiz-Bedoya T."/>
            <person name="Bendalovic-Torma C."/>
            <person name="Guttman K.M."/>
            <person name="Kwak H."/>
            <person name="Middleton M.A."/>
            <person name="Wang P.W."/>
            <person name="Horuz S."/>
            <person name="Aysan Y."/>
            <person name="Guttman D.S."/>
        </authorList>
    </citation>
    <scope>NUCLEOTIDE SEQUENCE [LARGE SCALE GENOMIC DNA]</scope>
    <source>
        <strain evidence="1 2">S4_EA_3a</strain>
    </source>
</reference>
<dbReference type="RefSeq" id="WP_198718720.1">
    <property type="nucleotide sequence ID" value="NZ_JAEFCG010000012.1"/>
</dbReference>
<dbReference type="Proteomes" id="UP000614123">
    <property type="component" value="Unassembled WGS sequence"/>
</dbReference>
<comment type="caution">
    <text evidence="1">The sequence shown here is derived from an EMBL/GenBank/DDBJ whole genome shotgun (WGS) entry which is preliminary data.</text>
</comment>
<evidence type="ECO:0000313" key="1">
    <source>
        <dbReference type="EMBL" id="MBI6651941.1"/>
    </source>
</evidence>
<name>A0ABS0VP96_PSEVE</name>
<gene>
    <name evidence="1" type="ORF">YA0849_23380</name>
</gene>
<sequence>MKTTFADGEIRARKMQDLRKFIERMKQSRDEVSIAYNDGLFEGRLTELKDLGVLSADDVLALETEAASGS</sequence>
<organism evidence="1 2">
    <name type="scientific">Pseudomonas veronii</name>
    <dbReference type="NCBI Taxonomy" id="76761"/>
    <lineage>
        <taxon>Bacteria</taxon>
        <taxon>Pseudomonadati</taxon>
        <taxon>Pseudomonadota</taxon>
        <taxon>Gammaproteobacteria</taxon>
        <taxon>Pseudomonadales</taxon>
        <taxon>Pseudomonadaceae</taxon>
        <taxon>Pseudomonas</taxon>
    </lineage>
</organism>
<protein>
    <submittedName>
        <fullName evidence="1">Uncharacterized protein</fullName>
    </submittedName>
</protein>
<evidence type="ECO:0000313" key="2">
    <source>
        <dbReference type="Proteomes" id="UP000614123"/>
    </source>
</evidence>